<dbReference type="EMBL" id="APPN01000054">
    <property type="protein sequence ID" value="ENV34650.1"/>
    <property type="molecule type" value="Genomic_DNA"/>
</dbReference>
<evidence type="ECO:0000313" key="2">
    <source>
        <dbReference type="EMBL" id="ENV34650.1"/>
    </source>
</evidence>
<feature type="region of interest" description="Disordered" evidence="1">
    <location>
        <begin position="1419"/>
        <end position="1442"/>
    </location>
</feature>
<evidence type="ECO:0000313" key="3">
    <source>
        <dbReference type="Proteomes" id="UP000013117"/>
    </source>
</evidence>
<dbReference type="HOGENOM" id="CLU_251874_0_0_6"/>
<feature type="compositionally biased region" description="Polar residues" evidence="1">
    <location>
        <begin position="1248"/>
        <end position="1257"/>
    </location>
</feature>
<comment type="caution">
    <text evidence="2">The sequence shown here is derived from an EMBL/GenBank/DDBJ whole genome shotgun (WGS) entry which is preliminary data.</text>
</comment>
<feature type="region of interest" description="Disordered" evidence="1">
    <location>
        <begin position="1200"/>
        <end position="1257"/>
    </location>
</feature>
<dbReference type="Proteomes" id="UP000013117">
    <property type="component" value="Unassembled WGS sequence"/>
</dbReference>
<gene>
    <name evidence="2" type="ORF">F960_01389</name>
</gene>
<dbReference type="Gene3D" id="1.20.1600.10">
    <property type="entry name" value="Outer membrane efflux proteins (OEP)"/>
    <property type="match status" value="1"/>
</dbReference>
<accession>N8ZT56</accession>
<feature type="region of interest" description="Disordered" evidence="1">
    <location>
        <begin position="173"/>
        <end position="225"/>
    </location>
</feature>
<reference evidence="2 3" key="1">
    <citation type="submission" date="2013-02" db="EMBL/GenBank/DDBJ databases">
        <title>The Genome Sequence of Acinetobacter gerneri CIP 107464.</title>
        <authorList>
            <consortium name="The Broad Institute Genome Sequencing Platform"/>
            <consortium name="The Broad Institute Genome Sequencing Center for Infectious Disease"/>
            <person name="Cerqueira G."/>
            <person name="Feldgarden M."/>
            <person name="Courvalin P."/>
            <person name="Perichon B."/>
            <person name="Grillot-Courvalin C."/>
            <person name="Clermont D."/>
            <person name="Rocha E."/>
            <person name="Yoon E.-J."/>
            <person name="Nemec A."/>
            <person name="Walker B."/>
            <person name="Young S.K."/>
            <person name="Zeng Q."/>
            <person name="Gargeya S."/>
            <person name="Fitzgerald M."/>
            <person name="Haas B."/>
            <person name="Abouelleil A."/>
            <person name="Alvarado L."/>
            <person name="Arachchi H.M."/>
            <person name="Berlin A.M."/>
            <person name="Chapman S.B."/>
            <person name="Dewar J."/>
            <person name="Goldberg J."/>
            <person name="Griggs A."/>
            <person name="Gujja S."/>
            <person name="Hansen M."/>
            <person name="Howarth C."/>
            <person name="Imamovic A."/>
            <person name="Larimer J."/>
            <person name="McCowan C."/>
            <person name="Murphy C."/>
            <person name="Neiman D."/>
            <person name="Pearson M."/>
            <person name="Priest M."/>
            <person name="Roberts A."/>
            <person name="Saif S."/>
            <person name="Shea T."/>
            <person name="Sisk P."/>
            <person name="Sykes S."/>
            <person name="Wortman J."/>
            <person name="Nusbaum C."/>
            <person name="Birren B."/>
        </authorList>
    </citation>
    <scope>NUCLEOTIDE SEQUENCE [LARGE SCALE GENOMIC DNA]</scope>
    <source>
        <strain evidence="2 3">CIP 107464</strain>
    </source>
</reference>
<organism evidence="2 3">
    <name type="scientific">Acinetobacter gerneri DSM 14967 = CIP 107464 = MTCC 9824</name>
    <dbReference type="NCBI Taxonomy" id="1120926"/>
    <lineage>
        <taxon>Bacteria</taxon>
        <taxon>Pseudomonadati</taxon>
        <taxon>Pseudomonadota</taxon>
        <taxon>Gammaproteobacteria</taxon>
        <taxon>Moraxellales</taxon>
        <taxon>Moraxellaceae</taxon>
        <taxon>Acinetobacter</taxon>
    </lineage>
</organism>
<keyword evidence="3" id="KW-1185">Reference proteome</keyword>
<dbReference type="eggNOG" id="COG3210">
    <property type="taxonomic scope" value="Bacteria"/>
</dbReference>
<feature type="compositionally biased region" description="Basic and acidic residues" evidence="1">
    <location>
        <begin position="200"/>
        <end position="209"/>
    </location>
</feature>
<dbReference type="SUPFAM" id="SSF56954">
    <property type="entry name" value="Outer membrane efflux proteins (OEP)"/>
    <property type="match status" value="1"/>
</dbReference>
<name>N8ZT56_9GAMM</name>
<protein>
    <submittedName>
        <fullName evidence="2">Uncharacterized protein</fullName>
    </submittedName>
</protein>
<dbReference type="STRING" id="202952.GCA_000747725_00350"/>
<proteinExistence type="predicted"/>
<dbReference type="InterPro" id="IPR025157">
    <property type="entry name" value="Hemagglutinin_rpt"/>
</dbReference>
<feature type="compositionally biased region" description="Polar residues" evidence="1">
    <location>
        <begin position="173"/>
        <end position="199"/>
    </location>
</feature>
<feature type="non-terminal residue" evidence="2">
    <location>
        <position position="1442"/>
    </location>
</feature>
<dbReference type="GO" id="GO:0003824">
    <property type="term" value="F:catalytic activity"/>
    <property type="evidence" value="ECO:0007669"/>
    <property type="project" value="UniProtKB-ARBA"/>
</dbReference>
<evidence type="ECO:0000256" key="1">
    <source>
        <dbReference type="SAM" id="MobiDB-lite"/>
    </source>
</evidence>
<dbReference type="Pfam" id="PF13332">
    <property type="entry name" value="Fil_haemagg_2"/>
    <property type="match status" value="4"/>
</dbReference>
<sequence>MKLWLVFILLHLLLESAINKNFSTEDVKINEGFDLFAGYDGGWHNVDGTVISLENAANRFTNYRYNDWTEQTQVVNSAPAKITAGGNMDLSGAYVFNDKSQIIAGGELKNVGGSINSPKVEGTEKYFAEGSRVLYEIRSGKDKKTWEDFTYSKEKPIDLNISQVIDHQKINQENKSINDVSNDQSQETVSNGKNANSDIKNVDQKDNTTRVDQTGSSQNKDLNIQDQGSVQTDLNNTNNNHNVDQINAQNNSTSVIDAEHKIGQSAEQIQAGTKQDQTAAPDQAGSGEAFEIRTINGQQVKVPNNALYRVSADKKAGYLIETDPAFTNYKKWLSSDYMLDALGLDPALQQKRIGDGFYEQRMVQDQVANLTGYRFLEGYASDEEQYKALMNNGVTYGKLYGLQPGIALTAAQIAQLTSDIVWLVEKNVTLADGTVTKALVPQVYVKARVGDLKGDGSLLTGNSVNFSLNGDLLNGATIAGRNAVQITADNVTNLSGRIQGNTVAITTKNDLNNIGGQISANEEMALKVGGNLNISTTTITSDSQHGNASSSTTGIGRIAGLYVGNGSNTIIDPNKVTLAIDVAGNSVLKGAEIGNLNGATVLNTVGHVDIGTVQIGQSDKRPITGKSGFSFETKQDVGSQISSVGSVIVAGQNITGTAVNLSSQQGNVELLAQKDITLENGLNERSVYSKDTTTGSLGSKTLSTFTENQSTSIANQINAGQNVILNSQQGDVTATHLQAQAGNNIQIHADNGNVNLLSTIDETSVSSTSNKKNFATFKNQQQGYIDQEVAQTQLIAGNSVDINAGKNIELQANDVQAGQSIYVGNTLMQRQADGTLKSVDGSIMPENVTLSTLETHDQQWDETQKGYRGVVKDIVKVAAVGLAGIEALAPGLKAPKVTISESSSQRTEEINQTGSNLKADNVFIGSAGQTTLTSSDINAKNTTLSGQTVILNAAEEQHIRVESKSKETVQGLGAKLNNDSIRLGGFVNEQSSQSNKTTEIMHKAGNINTENLMIQGDNGVDILGQNIKATADTTIDHGRGNLNIAGYEDKTITEDQTHKTTISTEVGVRNAYVDAVLAVGAVGDAAKAVSQAKDNYSQAQRDYAAGKITKEALEDSKANVAMAITNLTSAQIAVGAAAANAAANSATYGFTIGANGQRVENTETSTTETSKWLGSNLDLNNVKLKSEGQDINIQGSRLTATGTTTFDGTKDLNVTAGTERTKQDTGSKTNTQSVSYTSGGGGSISIGKQNSQSHSESLTHVNSDVELNKVSGAMDKLNIQGGTVSIADRGDLKVNEIHVESLQDTASSSSSSKGGSIGAGFGTTGGLSNVTAGYNQSNGKSDSAWVNETSTLIIGNAQNDADLDAMGVKKVSNIGGVIANASKNEDGTLTDHGKLNYTGTLDLQDIQDHRSESNRGFNILTNIGTPIKGQDENSSKFPSGST</sequence>
<feature type="compositionally biased region" description="Polar residues" evidence="1">
    <location>
        <begin position="210"/>
        <end position="225"/>
    </location>
</feature>
<feature type="compositionally biased region" description="Polar residues" evidence="1">
    <location>
        <begin position="1226"/>
        <end position="1237"/>
    </location>
</feature>